<name>A0ABW9D6L6_9BURK</name>
<protein>
    <recommendedName>
        <fullName evidence="3">Type II toxin-antitoxin system HicA family toxin</fullName>
    </recommendedName>
</protein>
<reference evidence="1 2" key="1">
    <citation type="journal article" date="2024" name="Chem. Sci.">
        <title>Discovery of megapolipeptins by genome mining of a Burkholderiales bacteria collection.</title>
        <authorList>
            <person name="Paulo B.S."/>
            <person name="Recchia M.J.J."/>
            <person name="Lee S."/>
            <person name="Fergusson C.H."/>
            <person name="Romanowski S.B."/>
            <person name="Hernandez A."/>
            <person name="Krull N."/>
            <person name="Liu D.Y."/>
            <person name="Cavanagh H."/>
            <person name="Bos A."/>
            <person name="Gray C.A."/>
            <person name="Murphy B.T."/>
            <person name="Linington R.G."/>
            <person name="Eustaquio A.S."/>
        </authorList>
    </citation>
    <scope>NUCLEOTIDE SEQUENCE [LARGE SCALE GENOMIC DNA]</scope>
    <source>
        <strain evidence="1 2">RL17-335-BIF-A</strain>
    </source>
</reference>
<evidence type="ECO:0000313" key="1">
    <source>
        <dbReference type="EMBL" id="MFM0593980.1"/>
    </source>
</evidence>
<evidence type="ECO:0000313" key="2">
    <source>
        <dbReference type="Proteomes" id="UP001629367"/>
    </source>
</evidence>
<dbReference type="RefSeq" id="WP_408212419.1">
    <property type="nucleotide sequence ID" value="NZ_JAQQBZ010000007.1"/>
</dbReference>
<accession>A0ABW9D6L6</accession>
<gene>
    <name evidence="1" type="ORF">PQQ68_13215</name>
</gene>
<sequence length="77" mass="8606">MTKRYSSDKDVSATIASLVKSGWQYRTAGHSKHAKIIAPNGRKMTVPYSPSDWRALRNLRRDAERLAALPAADPNRP</sequence>
<organism evidence="1 2">
    <name type="scientific">Paraburkholderia dilworthii</name>
    <dbReference type="NCBI Taxonomy" id="948106"/>
    <lineage>
        <taxon>Bacteria</taxon>
        <taxon>Pseudomonadati</taxon>
        <taxon>Pseudomonadota</taxon>
        <taxon>Betaproteobacteria</taxon>
        <taxon>Burkholderiales</taxon>
        <taxon>Burkholderiaceae</taxon>
        <taxon>Paraburkholderia</taxon>
    </lineage>
</organism>
<keyword evidence="2" id="KW-1185">Reference proteome</keyword>
<proteinExistence type="predicted"/>
<comment type="caution">
    <text evidence="1">The sequence shown here is derived from an EMBL/GenBank/DDBJ whole genome shotgun (WGS) entry which is preliminary data.</text>
</comment>
<dbReference type="EMBL" id="JAQQBZ010000007">
    <property type="protein sequence ID" value="MFM0593980.1"/>
    <property type="molecule type" value="Genomic_DNA"/>
</dbReference>
<evidence type="ECO:0008006" key="3">
    <source>
        <dbReference type="Google" id="ProtNLM"/>
    </source>
</evidence>
<dbReference type="Proteomes" id="UP001629367">
    <property type="component" value="Unassembled WGS sequence"/>
</dbReference>